<dbReference type="SUPFAM" id="SSF53218">
    <property type="entry name" value="Molybdenum cofactor biosynthesis proteins"/>
    <property type="match status" value="1"/>
</dbReference>
<dbReference type="SMART" id="SM00852">
    <property type="entry name" value="MoCF_biosynth"/>
    <property type="match status" value="1"/>
</dbReference>
<protein>
    <recommendedName>
        <fullName evidence="1">Molybdopterin molybdenumtransferase</fullName>
        <ecNumber evidence="1">2.10.1.1</ecNumber>
    </recommendedName>
</protein>
<dbReference type="GO" id="GO:0046872">
    <property type="term" value="F:metal ion binding"/>
    <property type="evidence" value="ECO:0007669"/>
    <property type="project" value="UniProtKB-UniRule"/>
</dbReference>
<reference evidence="4" key="1">
    <citation type="submission" date="2016-12" db="EMBL/GenBank/DDBJ databases">
        <title>Draft Genome Sequences od Carboxydothermus pertinax and islandicus, Hydrogenogenic Carboxydotrophic Bacteria.</title>
        <authorList>
            <person name="Fukuyama Y."/>
            <person name="Ohmae K."/>
            <person name="Yoneda Y."/>
            <person name="Yoshida T."/>
            <person name="Sako Y."/>
        </authorList>
    </citation>
    <scope>NUCLEOTIDE SEQUENCE [LARGE SCALE GENOMIC DNA]</scope>
    <source>
        <strain evidence="4">Ug1</strain>
    </source>
</reference>
<keyword evidence="1" id="KW-0808">Transferase</keyword>
<dbReference type="Pfam" id="PF00994">
    <property type="entry name" value="MoCF_biosynth"/>
    <property type="match status" value="1"/>
</dbReference>
<keyword evidence="1" id="KW-0460">Magnesium</keyword>
<dbReference type="GO" id="GO:0061599">
    <property type="term" value="F:molybdopterin molybdotransferase activity"/>
    <property type="evidence" value="ECO:0007669"/>
    <property type="project" value="UniProtKB-UniRule"/>
</dbReference>
<organism evidence="3 4">
    <name type="scientific">Carboxydothermus pertinax</name>
    <dbReference type="NCBI Taxonomy" id="870242"/>
    <lineage>
        <taxon>Bacteria</taxon>
        <taxon>Bacillati</taxon>
        <taxon>Bacillota</taxon>
        <taxon>Clostridia</taxon>
        <taxon>Thermoanaerobacterales</taxon>
        <taxon>Thermoanaerobacteraceae</taxon>
        <taxon>Carboxydothermus</taxon>
    </lineage>
</organism>
<dbReference type="AlphaFoldDB" id="A0A1L8CVJ2"/>
<evidence type="ECO:0000256" key="1">
    <source>
        <dbReference type="RuleBase" id="RU365090"/>
    </source>
</evidence>
<dbReference type="EC" id="2.10.1.1" evidence="1"/>
<proteinExistence type="inferred from homology"/>
<comment type="similarity">
    <text evidence="1">Belongs to the MoeA family.</text>
</comment>
<dbReference type="InterPro" id="IPR036425">
    <property type="entry name" value="MoaB/Mog-like_dom_sf"/>
</dbReference>
<dbReference type="CDD" id="cd03522">
    <property type="entry name" value="MoeA_like"/>
    <property type="match status" value="1"/>
</dbReference>
<evidence type="ECO:0000313" key="3">
    <source>
        <dbReference type="EMBL" id="GAV22975.1"/>
    </source>
</evidence>
<evidence type="ECO:0000259" key="2">
    <source>
        <dbReference type="SMART" id="SM00852"/>
    </source>
</evidence>
<dbReference type="STRING" id="870242.cpu_14850"/>
<dbReference type="UniPathway" id="UPA00344"/>
<dbReference type="Proteomes" id="UP000187485">
    <property type="component" value="Unassembled WGS sequence"/>
</dbReference>
<keyword evidence="1" id="KW-0500">Molybdenum</keyword>
<comment type="pathway">
    <text evidence="1">Cofactor biosynthesis; molybdopterin biosynthesis.</text>
</comment>
<comment type="cofactor">
    <cofactor evidence="1">
        <name>Mg(2+)</name>
        <dbReference type="ChEBI" id="CHEBI:18420"/>
    </cofactor>
</comment>
<sequence length="326" mass="35693">MLCHDITKIVPGEFKGPAFKKGHIIREEDIPELLKLGKDHIYVWEVVDGILHENDAAQRIARAVGGERFILSEPKEGKVNLLVKERGLFKVDTEALFEINMLGELMVSTLHSNRVVEPGQYVAGTRIIPLVIEEEKIKKVEEICRGKKVLDVKPLSRPKVGVVNTGNEVFYGRIEDKFTPVLAEKLKKFNLNIDMHLRAPDDVDQIAEAILKLKEAGMELILATGGMSVDPDDLTPGGIKKAGGEVIVYGSPVLPGSMFLYALLGGIPVLGLPGCVMYSKTTIFDLVLPRLLAGEVLTRKDIAALGHGGLCLECPVCTFPHCPFGK</sequence>
<feature type="domain" description="MoaB/Mog" evidence="2">
    <location>
        <begin position="161"/>
        <end position="293"/>
    </location>
</feature>
<keyword evidence="1" id="KW-0479">Metal-binding</keyword>
<dbReference type="InterPro" id="IPR001453">
    <property type="entry name" value="MoaB/Mog_dom"/>
</dbReference>
<dbReference type="EMBL" id="BDJK01000023">
    <property type="protein sequence ID" value="GAV22975.1"/>
    <property type="molecule type" value="Genomic_DNA"/>
</dbReference>
<comment type="caution">
    <text evidence="3">The sequence shown here is derived from an EMBL/GenBank/DDBJ whole genome shotgun (WGS) entry which is preliminary data.</text>
</comment>
<comment type="function">
    <text evidence="1">Catalyzes the insertion of molybdate into adenylated molybdopterin with the concomitant release of AMP.</text>
</comment>
<gene>
    <name evidence="3" type="ORF">cpu_14850</name>
</gene>
<evidence type="ECO:0000313" key="4">
    <source>
        <dbReference type="Proteomes" id="UP000187485"/>
    </source>
</evidence>
<dbReference type="InterPro" id="IPR038987">
    <property type="entry name" value="MoeA-like"/>
</dbReference>
<dbReference type="Gene3D" id="3.40.980.10">
    <property type="entry name" value="MoaB/Mog-like domain"/>
    <property type="match status" value="1"/>
</dbReference>
<dbReference type="GO" id="GO:0005829">
    <property type="term" value="C:cytosol"/>
    <property type="evidence" value="ECO:0007669"/>
    <property type="project" value="TreeGrafter"/>
</dbReference>
<comment type="catalytic activity">
    <reaction evidence="1">
        <text>adenylyl-molybdopterin + molybdate = Mo-molybdopterin + AMP + H(+)</text>
        <dbReference type="Rhea" id="RHEA:35047"/>
        <dbReference type="ChEBI" id="CHEBI:15378"/>
        <dbReference type="ChEBI" id="CHEBI:36264"/>
        <dbReference type="ChEBI" id="CHEBI:62727"/>
        <dbReference type="ChEBI" id="CHEBI:71302"/>
        <dbReference type="ChEBI" id="CHEBI:456215"/>
    </reaction>
</comment>
<keyword evidence="4" id="KW-1185">Reference proteome</keyword>
<dbReference type="PANTHER" id="PTHR10192">
    <property type="entry name" value="MOLYBDOPTERIN BIOSYNTHESIS PROTEIN"/>
    <property type="match status" value="1"/>
</dbReference>
<dbReference type="PANTHER" id="PTHR10192:SF28">
    <property type="entry name" value="MOLYBDOPTERIN MOLYBDENUMTRANSFERASE"/>
    <property type="match status" value="1"/>
</dbReference>
<dbReference type="GO" id="GO:0006777">
    <property type="term" value="P:Mo-molybdopterin cofactor biosynthetic process"/>
    <property type="evidence" value="ECO:0007669"/>
    <property type="project" value="UniProtKB-UniRule"/>
</dbReference>
<accession>A0A1L8CVJ2</accession>
<name>A0A1L8CVJ2_9THEO</name>
<keyword evidence="1" id="KW-0501">Molybdenum cofactor biosynthesis</keyword>